<gene>
    <name evidence="2" type="ORF">SAMN05216189_105337</name>
    <name evidence="3" type="ORF">SAMN06295949_15023</name>
</gene>
<sequence length="120" mass="13459">MSMIPIDYRTRHPLEDRREQLAGQVEQYLAGGHVIQSIPIGVSGEKDAVWNNRKRTPGQTDNAHAAFQRNAAEKRRLLADTVRYCAEQGMSISATADAMDLDRNTIRKIAAEHGIQFGKR</sequence>
<dbReference type="AlphaFoldDB" id="A0A239NJT6"/>
<dbReference type="Pfam" id="PF20661">
    <property type="entry name" value="SutA-RBD"/>
    <property type="match status" value="1"/>
</dbReference>
<keyword evidence="4" id="KW-1185">Reference proteome</keyword>
<dbReference type="Proteomes" id="UP000198309">
    <property type="component" value="Unassembled WGS sequence"/>
</dbReference>
<evidence type="ECO:0000313" key="5">
    <source>
        <dbReference type="Proteomes" id="UP000199693"/>
    </source>
</evidence>
<dbReference type="RefSeq" id="WP_208604373.1">
    <property type="nucleotide sequence ID" value="NZ_FNEC01000053.1"/>
</dbReference>
<organism evidence="2 5">
    <name type="scientific">Pseudomonas delhiensis</name>
    <dbReference type="NCBI Taxonomy" id="366289"/>
    <lineage>
        <taxon>Bacteria</taxon>
        <taxon>Pseudomonadati</taxon>
        <taxon>Pseudomonadota</taxon>
        <taxon>Gammaproteobacteria</taxon>
        <taxon>Pseudomonadales</taxon>
        <taxon>Pseudomonadaceae</taxon>
        <taxon>Pseudomonas</taxon>
    </lineage>
</organism>
<dbReference type="EMBL" id="FNEC01000053">
    <property type="protein sequence ID" value="SDK82742.1"/>
    <property type="molecule type" value="Genomic_DNA"/>
</dbReference>
<dbReference type="EMBL" id="FZPC01000050">
    <property type="protein sequence ID" value="SNT55115.1"/>
    <property type="molecule type" value="Genomic_DNA"/>
</dbReference>
<dbReference type="Proteomes" id="UP000199693">
    <property type="component" value="Unassembled WGS sequence"/>
</dbReference>
<evidence type="ECO:0000259" key="1">
    <source>
        <dbReference type="Pfam" id="PF20661"/>
    </source>
</evidence>
<proteinExistence type="predicted"/>
<reference evidence="2 5" key="1">
    <citation type="submission" date="2016-10" db="EMBL/GenBank/DDBJ databases">
        <authorList>
            <person name="de Groot N.N."/>
        </authorList>
    </citation>
    <scope>NUCLEOTIDE SEQUENCE [LARGE SCALE GENOMIC DNA]</scope>
    <source>
        <strain evidence="2 5">CCM 7361</strain>
    </source>
</reference>
<protein>
    <recommendedName>
        <fullName evidence="1">Transcriptional regulator SutA RNAP-binding domain-containing protein</fullName>
    </recommendedName>
</protein>
<reference evidence="3 4" key="2">
    <citation type="submission" date="2017-06" db="EMBL/GenBank/DDBJ databases">
        <authorList>
            <person name="Varghese N."/>
            <person name="Submissions S."/>
        </authorList>
    </citation>
    <scope>NUCLEOTIDE SEQUENCE [LARGE SCALE GENOMIC DNA]</scope>
    <source>
        <strain evidence="3 4">RLD-1</strain>
    </source>
</reference>
<evidence type="ECO:0000313" key="3">
    <source>
        <dbReference type="EMBL" id="SNT55115.1"/>
    </source>
</evidence>
<evidence type="ECO:0000313" key="2">
    <source>
        <dbReference type="EMBL" id="SDK82742.1"/>
    </source>
</evidence>
<dbReference type="InterPro" id="IPR049191">
    <property type="entry name" value="SutA_RBD"/>
</dbReference>
<feature type="domain" description="Transcriptional regulator SutA RNAP-binding" evidence="1">
    <location>
        <begin position="15"/>
        <end position="44"/>
    </location>
</feature>
<name>A0A239NJT6_9PSED</name>
<accession>A0A239NJT6</accession>
<evidence type="ECO:0000313" key="4">
    <source>
        <dbReference type="Proteomes" id="UP000198309"/>
    </source>
</evidence>